<dbReference type="InterPro" id="IPR038460">
    <property type="entry name" value="AcetylCoA_hyd_C_sf"/>
</dbReference>
<dbReference type="InterPro" id="IPR037171">
    <property type="entry name" value="NagB/RpiA_transferase-like"/>
</dbReference>
<gene>
    <name evidence="5" type="ORF">HK100_005490</name>
</gene>
<dbReference type="Gene3D" id="3.40.1080.10">
    <property type="entry name" value="Glutaconate Coenzyme A-transferase"/>
    <property type="match status" value="1"/>
</dbReference>
<evidence type="ECO:0000259" key="3">
    <source>
        <dbReference type="Pfam" id="PF02550"/>
    </source>
</evidence>
<dbReference type="GO" id="GO:0008775">
    <property type="term" value="F:acetate CoA-transferase activity"/>
    <property type="evidence" value="ECO:0007669"/>
    <property type="project" value="InterPro"/>
</dbReference>
<comment type="caution">
    <text evidence="5">The sequence shown here is derived from an EMBL/GenBank/DDBJ whole genome shotgun (WGS) entry which is preliminary data.</text>
</comment>
<evidence type="ECO:0000256" key="2">
    <source>
        <dbReference type="ARBA" id="ARBA00022679"/>
    </source>
</evidence>
<feature type="domain" description="Acetyl-CoA hydrolase/transferase N-terminal" evidence="3">
    <location>
        <begin position="33"/>
        <end position="199"/>
    </location>
</feature>
<evidence type="ECO:0000313" key="6">
    <source>
        <dbReference type="Proteomes" id="UP001211907"/>
    </source>
</evidence>
<dbReference type="InterPro" id="IPR026888">
    <property type="entry name" value="AcetylCoA_hyd_C"/>
</dbReference>
<evidence type="ECO:0000313" key="5">
    <source>
        <dbReference type="EMBL" id="KAJ3132281.1"/>
    </source>
</evidence>
<dbReference type="Gene3D" id="3.30.750.70">
    <property type="entry name" value="4-hydroxybutyrate coenzyme like domains"/>
    <property type="match status" value="1"/>
</dbReference>
<dbReference type="Pfam" id="PF02550">
    <property type="entry name" value="AcetylCoA_hydro"/>
    <property type="match status" value="1"/>
</dbReference>
<reference evidence="5" key="1">
    <citation type="submission" date="2020-05" db="EMBL/GenBank/DDBJ databases">
        <title>Phylogenomic resolution of chytrid fungi.</title>
        <authorList>
            <person name="Stajich J.E."/>
            <person name="Amses K."/>
            <person name="Simmons R."/>
            <person name="Seto K."/>
            <person name="Myers J."/>
            <person name="Bonds A."/>
            <person name="Quandt C.A."/>
            <person name="Barry K."/>
            <person name="Liu P."/>
            <person name="Grigoriev I."/>
            <person name="Longcore J.E."/>
            <person name="James T.Y."/>
        </authorList>
    </citation>
    <scope>NUCLEOTIDE SEQUENCE</scope>
    <source>
        <strain evidence="5">JEL0513</strain>
    </source>
</reference>
<accession>A0AAD5T6I8</accession>
<dbReference type="AlphaFoldDB" id="A0AAD5T6I8"/>
<dbReference type="InterPro" id="IPR003702">
    <property type="entry name" value="ActCoA_hydro_N"/>
</dbReference>
<name>A0AAD5T6I8_9FUNG</name>
<dbReference type="PANTHER" id="PTHR21432:SF20">
    <property type="entry name" value="ACETYL-COA HYDROLASE"/>
    <property type="match status" value="1"/>
</dbReference>
<dbReference type="PANTHER" id="PTHR21432">
    <property type="entry name" value="ACETYL-COA HYDROLASE-RELATED"/>
    <property type="match status" value="1"/>
</dbReference>
<dbReference type="InterPro" id="IPR046433">
    <property type="entry name" value="ActCoA_hydro"/>
</dbReference>
<dbReference type="SUPFAM" id="SSF100950">
    <property type="entry name" value="NagB/RpiA/CoA transferase-like"/>
    <property type="match status" value="2"/>
</dbReference>
<proteinExistence type="inferred from homology"/>
<keyword evidence="2" id="KW-0808">Transferase</keyword>
<dbReference type="EMBL" id="JADGJH010000257">
    <property type="protein sequence ID" value="KAJ3132281.1"/>
    <property type="molecule type" value="Genomic_DNA"/>
</dbReference>
<sequence length="453" mass="49013">MLHLCSKVVKPLKLQQTRTLLTRKGSPKEVSVDEAVKAIKSNDRVFIHGVTATPATLLAALEKRIPELTGIEFCHLHLDKPNPCSQEKYRANAFTNNFFIGANQRKQVAQGLSSYTSTFLSEVPRIIREGPLTPDVALINVSLPDKHGYVSLGTEVATAFPAVQMAKTVIAQINPHVPRTHGDSFVHIDALDYVCHVNEPLPEIPDAKIGDVEGKIGKIIADLVPDGATLQMGIGAIPNAVLDGLKGHKNLGIHTEMFQEGVIPLMETGVVNNSQKKFLPGKILTSFIIGTRRLYDFVDDNPSVVFYDASIANNPVIIAQNPKVTAINAAIEVDLTGQVCADSVGHRMISGVGGQVDFERGAALSEGGLPIICLPSTTKSGASRIVTAIKSGGGIITSRPHVHYVITEYGYANLFGKNLQQRAKALIGIAHPRHREQLERDAFEFLGLSAWRD</sequence>
<feature type="domain" description="Acetyl-CoA hydrolase/transferase C-terminal" evidence="4">
    <location>
        <begin position="290"/>
        <end position="442"/>
    </location>
</feature>
<dbReference type="Pfam" id="PF13336">
    <property type="entry name" value="AcetylCoA_hyd_C"/>
    <property type="match status" value="1"/>
</dbReference>
<evidence type="ECO:0000259" key="4">
    <source>
        <dbReference type="Pfam" id="PF13336"/>
    </source>
</evidence>
<organism evidence="5 6">
    <name type="scientific">Physocladia obscura</name>
    <dbReference type="NCBI Taxonomy" id="109957"/>
    <lineage>
        <taxon>Eukaryota</taxon>
        <taxon>Fungi</taxon>
        <taxon>Fungi incertae sedis</taxon>
        <taxon>Chytridiomycota</taxon>
        <taxon>Chytridiomycota incertae sedis</taxon>
        <taxon>Chytridiomycetes</taxon>
        <taxon>Chytridiales</taxon>
        <taxon>Chytriomycetaceae</taxon>
        <taxon>Physocladia</taxon>
    </lineage>
</organism>
<comment type="similarity">
    <text evidence="1">Belongs to the acetyl-CoA hydrolase/transferase family.</text>
</comment>
<dbReference type="GO" id="GO:0006083">
    <property type="term" value="P:acetate metabolic process"/>
    <property type="evidence" value="ECO:0007669"/>
    <property type="project" value="InterPro"/>
</dbReference>
<evidence type="ECO:0008006" key="7">
    <source>
        <dbReference type="Google" id="ProtNLM"/>
    </source>
</evidence>
<dbReference type="Gene3D" id="3.40.1080.20">
    <property type="entry name" value="Acetyl-CoA hydrolase/transferase C-terminal domain"/>
    <property type="match status" value="1"/>
</dbReference>
<dbReference type="Proteomes" id="UP001211907">
    <property type="component" value="Unassembled WGS sequence"/>
</dbReference>
<evidence type="ECO:0000256" key="1">
    <source>
        <dbReference type="ARBA" id="ARBA00009632"/>
    </source>
</evidence>
<protein>
    <recommendedName>
        <fullName evidence="7">Acetyl-CoA hydrolase</fullName>
    </recommendedName>
</protein>
<keyword evidence="6" id="KW-1185">Reference proteome</keyword>